<evidence type="ECO:0000313" key="2">
    <source>
        <dbReference type="Proteomes" id="UP000308600"/>
    </source>
</evidence>
<gene>
    <name evidence="1" type="ORF">BDN72DRAFT_842345</name>
</gene>
<keyword evidence="2" id="KW-1185">Reference proteome</keyword>
<dbReference type="EMBL" id="ML208362">
    <property type="protein sequence ID" value="TFK67969.1"/>
    <property type="molecule type" value="Genomic_DNA"/>
</dbReference>
<proteinExistence type="predicted"/>
<evidence type="ECO:0000313" key="1">
    <source>
        <dbReference type="EMBL" id="TFK67969.1"/>
    </source>
</evidence>
<accession>A0ACD3ARU5</accession>
<reference evidence="1 2" key="1">
    <citation type="journal article" date="2019" name="Nat. Ecol. Evol.">
        <title>Megaphylogeny resolves global patterns of mushroom evolution.</title>
        <authorList>
            <person name="Varga T."/>
            <person name="Krizsan K."/>
            <person name="Foldi C."/>
            <person name="Dima B."/>
            <person name="Sanchez-Garcia M."/>
            <person name="Sanchez-Ramirez S."/>
            <person name="Szollosi G.J."/>
            <person name="Szarkandi J.G."/>
            <person name="Papp V."/>
            <person name="Albert L."/>
            <person name="Andreopoulos W."/>
            <person name="Angelini C."/>
            <person name="Antonin V."/>
            <person name="Barry K.W."/>
            <person name="Bougher N.L."/>
            <person name="Buchanan P."/>
            <person name="Buyck B."/>
            <person name="Bense V."/>
            <person name="Catcheside P."/>
            <person name="Chovatia M."/>
            <person name="Cooper J."/>
            <person name="Damon W."/>
            <person name="Desjardin D."/>
            <person name="Finy P."/>
            <person name="Geml J."/>
            <person name="Haridas S."/>
            <person name="Hughes K."/>
            <person name="Justo A."/>
            <person name="Karasinski D."/>
            <person name="Kautmanova I."/>
            <person name="Kiss B."/>
            <person name="Kocsube S."/>
            <person name="Kotiranta H."/>
            <person name="LaButti K.M."/>
            <person name="Lechner B.E."/>
            <person name="Liimatainen K."/>
            <person name="Lipzen A."/>
            <person name="Lukacs Z."/>
            <person name="Mihaltcheva S."/>
            <person name="Morgado L.N."/>
            <person name="Niskanen T."/>
            <person name="Noordeloos M.E."/>
            <person name="Ohm R.A."/>
            <person name="Ortiz-Santana B."/>
            <person name="Ovrebo C."/>
            <person name="Racz N."/>
            <person name="Riley R."/>
            <person name="Savchenko A."/>
            <person name="Shiryaev A."/>
            <person name="Soop K."/>
            <person name="Spirin V."/>
            <person name="Szebenyi C."/>
            <person name="Tomsovsky M."/>
            <person name="Tulloss R.E."/>
            <person name="Uehling J."/>
            <person name="Grigoriev I.V."/>
            <person name="Vagvolgyi C."/>
            <person name="Papp T."/>
            <person name="Martin F.M."/>
            <person name="Miettinen O."/>
            <person name="Hibbett D.S."/>
            <person name="Nagy L.G."/>
        </authorList>
    </citation>
    <scope>NUCLEOTIDE SEQUENCE [LARGE SCALE GENOMIC DNA]</scope>
    <source>
        <strain evidence="1 2">NL-1719</strain>
    </source>
</reference>
<sequence>MPEADSRATALLDLPNELLNAIFSDIILSPFDVFALACTNRALNLLLIPRLLPPAILEDSTNIRTYTDFLSQSPSVFDVLSVAFAFNDLQSIDHRFDWRRESIFADIRNLTKALRRLRSITALRLDFATCSVYANGSDATLQCWVDLYSDLLNLALIRGCQALCINEGTMMTGAYSLEEIYPSARTRSRSRRLGLNFWSRLRAVISSSPPQKNRAKGWAMPMVARDCKYVRVNGNLRPHARLSTKAQAASSLKTLTLSGLIPVVLPCSAWTFSLLSTTTSLRSLTLSNIHLPLYHWDHSFDLIFPNTVIQHLEHLSIIQCEFIPIESLMNALSKMLKLTHLSLDFYISCVSSVPSQEMEQIPPIELPELVSLTAPSDFVQHILQINDAKSTSAALPKLSQVDLLLRTDKFPEFNYQMDAYTLSPIWTVLMTRQINATLTVRITHPSAMRLQGMQESHPTIYDQVTSLRAVSGPRTYVNVPDLSTWFAGFPALEHMAFENLLPNKPTSFEDVLVHAYPKCPKLETLRIGQRIHEIRR</sequence>
<protein>
    <submittedName>
        <fullName evidence="1">Uncharacterized protein</fullName>
    </submittedName>
</protein>
<name>A0ACD3ARU5_9AGAR</name>
<organism evidence="1 2">
    <name type="scientific">Pluteus cervinus</name>
    <dbReference type="NCBI Taxonomy" id="181527"/>
    <lineage>
        <taxon>Eukaryota</taxon>
        <taxon>Fungi</taxon>
        <taxon>Dikarya</taxon>
        <taxon>Basidiomycota</taxon>
        <taxon>Agaricomycotina</taxon>
        <taxon>Agaricomycetes</taxon>
        <taxon>Agaricomycetidae</taxon>
        <taxon>Agaricales</taxon>
        <taxon>Pluteineae</taxon>
        <taxon>Pluteaceae</taxon>
        <taxon>Pluteus</taxon>
    </lineage>
</organism>
<dbReference type="Proteomes" id="UP000308600">
    <property type="component" value="Unassembled WGS sequence"/>
</dbReference>